<proteinExistence type="predicted"/>
<reference evidence="3" key="1">
    <citation type="submission" date="2021-01" db="EMBL/GenBank/DDBJ databases">
        <authorList>
            <person name="Corre E."/>
            <person name="Pelletier E."/>
            <person name="Niang G."/>
            <person name="Scheremetjew M."/>
            <person name="Finn R."/>
            <person name="Kale V."/>
            <person name="Holt S."/>
            <person name="Cochrane G."/>
            <person name="Meng A."/>
            <person name="Brown T."/>
            <person name="Cohen L."/>
        </authorList>
    </citation>
    <scope>NUCLEOTIDE SEQUENCE</scope>
    <source>
        <strain evidence="3">CCMP644</strain>
    </source>
</reference>
<dbReference type="SMART" id="SM00028">
    <property type="entry name" value="TPR"/>
    <property type="match status" value="6"/>
</dbReference>
<dbReference type="Pfam" id="PF13424">
    <property type="entry name" value="TPR_12"/>
    <property type="match status" value="1"/>
</dbReference>
<dbReference type="AlphaFoldDB" id="A0A7S1HF94"/>
<evidence type="ECO:0008006" key="4">
    <source>
        <dbReference type="Google" id="ProtNLM"/>
    </source>
</evidence>
<keyword evidence="2" id="KW-0802">TPR repeat</keyword>
<evidence type="ECO:0000313" key="3">
    <source>
        <dbReference type="EMBL" id="CAD8980443.1"/>
    </source>
</evidence>
<name>A0A7S1HF94_HEMAN</name>
<dbReference type="Pfam" id="PF13374">
    <property type="entry name" value="TPR_10"/>
    <property type="match status" value="1"/>
</dbReference>
<dbReference type="InterPro" id="IPR019734">
    <property type="entry name" value="TPR_rpt"/>
</dbReference>
<dbReference type="SUPFAM" id="SSF48452">
    <property type="entry name" value="TPR-like"/>
    <property type="match status" value="2"/>
</dbReference>
<gene>
    <name evidence="3" type="ORF">HAND00432_LOCUS31453</name>
</gene>
<dbReference type="PANTHER" id="PTHR45641">
    <property type="entry name" value="TETRATRICOPEPTIDE REPEAT PROTEIN (AFU_ORTHOLOGUE AFUA_6G03870)"/>
    <property type="match status" value="1"/>
</dbReference>
<evidence type="ECO:0000256" key="2">
    <source>
        <dbReference type="ARBA" id="ARBA00022803"/>
    </source>
</evidence>
<protein>
    <recommendedName>
        <fullName evidence="4">MalT-like TPR region domain-containing protein</fullName>
    </recommendedName>
</protein>
<dbReference type="InterPro" id="IPR011990">
    <property type="entry name" value="TPR-like_helical_dom_sf"/>
</dbReference>
<keyword evidence="1" id="KW-0677">Repeat</keyword>
<sequence>MAEKAEKVQKCCVCKGAEQEMEQCTCGVFCCQAPDEQGCGEKHREECVSVFQTRLKQTREAHGAGSMETADAAMALGRVQERKGRGEEAEKAFKEALTVVKKVYGEKHWEFAAVQHRIGIAFELQPKKTDMALSHLKEALAVFQKCHGSRHPAVACVHTDMARVQQKRGRPDLALKGYEKALDIHTELQSQPKFDQDEVLEAKIAALHNVAFQCAEMGPAHYKSAAKFLHEAVQEQEERRHTLRSSGLEGWEMGGEEDKRLTEDIARSLFICARMTDKATDHHDCCELEDVSVLYGEAYDYLCGVFGSSSNEALEALTFLAITNLREKDFEQAAETLEEVLKARLMARFEGCEHFEEELAFLYGWLAEAQMGMEDYTSALATLKKSLEMHIKLHPDGMHRAVANCRYRTAVCKKRNGKTQGAIASVTEAVRVWDALGEQKCRAAKNARRMKKVLQRQS</sequence>
<dbReference type="Gene3D" id="1.25.40.10">
    <property type="entry name" value="Tetratricopeptide repeat domain"/>
    <property type="match status" value="2"/>
</dbReference>
<dbReference type="EMBL" id="HBFX01052162">
    <property type="protein sequence ID" value="CAD8980443.1"/>
    <property type="molecule type" value="Transcribed_RNA"/>
</dbReference>
<evidence type="ECO:0000256" key="1">
    <source>
        <dbReference type="ARBA" id="ARBA00022737"/>
    </source>
</evidence>
<organism evidence="3">
    <name type="scientific">Hemiselmis andersenii</name>
    <name type="common">Cryptophyte alga</name>
    <dbReference type="NCBI Taxonomy" id="464988"/>
    <lineage>
        <taxon>Eukaryota</taxon>
        <taxon>Cryptophyceae</taxon>
        <taxon>Cryptomonadales</taxon>
        <taxon>Hemiselmidaceae</taxon>
        <taxon>Hemiselmis</taxon>
    </lineage>
</organism>
<accession>A0A7S1HF94</accession>
<dbReference type="PANTHER" id="PTHR45641:SF19">
    <property type="entry name" value="NEPHROCYSTIN-3"/>
    <property type="match status" value="1"/>
</dbReference>